<dbReference type="VEuPathDB" id="FungiDB:BLGHR1_15688"/>
<dbReference type="EMBL" id="UNSH01000068">
    <property type="protein sequence ID" value="SZF04889.1"/>
    <property type="molecule type" value="Genomic_DNA"/>
</dbReference>
<evidence type="ECO:0000313" key="2">
    <source>
        <dbReference type="Proteomes" id="UP000275772"/>
    </source>
</evidence>
<dbReference type="Proteomes" id="UP000275772">
    <property type="component" value="Unassembled WGS sequence"/>
</dbReference>
<gene>
    <name evidence="1" type="ORF">BLGHR1_15688</name>
</gene>
<organism evidence="1 2">
    <name type="scientific">Blumeria hordei</name>
    <name type="common">Barley powdery mildew</name>
    <name type="synonym">Blumeria graminis f. sp. hordei</name>
    <dbReference type="NCBI Taxonomy" id="2867405"/>
    <lineage>
        <taxon>Eukaryota</taxon>
        <taxon>Fungi</taxon>
        <taxon>Dikarya</taxon>
        <taxon>Ascomycota</taxon>
        <taxon>Pezizomycotina</taxon>
        <taxon>Leotiomycetes</taxon>
        <taxon>Erysiphales</taxon>
        <taxon>Erysiphaceae</taxon>
        <taxon>Blumeria</taxon>
    </lineage>
</organism>
<sequence>MICLKILKLLQVLTEEGQLCVCSSLCYLSLRLSSTLSSSLAQAALCTVLLFYFVTSKIIDILPLMNSHSAQYLPMEFGHIFYVTFYPQKIKMVAMEAACAGKSLKKTYTLSQARPRHWDHTMCAYSSISYFFVTLEANLIKSFFSVSGAGYAPENYRMTSPLWSRVGDEEDFDPTA</sequence>
<reference evidence="1 2" key="1">
    <citation type="submission" date="2017-11" db="EMBL/GenBank/DDBJ databases">
        <authorList>
            <person name="Kracher B."/>
        </authorList>
    </citation>
    <scope>NUCLEOTIDE SEQUENCE [LARGE SCALE GENOMIC DNA]</scope>
    <source>
        <strain evidence="1 2">RACE1</strain>
    </source>
</reference>
<dbReference type="AlphaFoldDB" id="A0A383UYR4"/>
<name>A0A383UYR4_BLUHO</name>
<accession>A0A383UYR4</accession>
<protein>
    <submittedName>
        <fullName evidence="1">Uncharacterized protein</fullName>
    </submittedName>
</protein>
<proteinExistence type="predicted"/>
<evidence type="ECO:0000313" key="1">
    <source>
        <dbReference type="EMBL" id="SZF04889.1"/>
    </source>
</evidence>